<name>A0ACD0NUP7_9BASI</name>
<proteinExistence type="predicted"/>
<protein>
    <submittedName>
        <fullName evidence="1">Ankyrin</fullName>
    </submittedName>
</protein>
<keyword evidence="2" id="KW-1185">Reference proteome</keyword>
<evidence type="ECO:0000313" key="2">
    <source>
        <dbReference type="Proteomes" id="UP000245626"/>
    </source>
</evidence>
<reference evidence="1 2" key="1">
    <citation type="journal article" date="2018" name="Mol. Biol. Evol.">
        <title>Broad Genomic Sampling Reveals a Smut Pathogenic Ancestry of the Fungal Clade Ustilaginomycotina.</title>
        <authorList>
            <person name="Kijpornyongpan T."/>
            <person name="Mondo S.J."/>
            <person name="Barry K."/>
            <person name="Sandor L."/>
            <person name="Lee J."/>
            <person name="Lipzen A."/>
            <person name="Pangilinan J."/>
            <person name="LaButti K."/>
            <person name="Hainaut M."/>
            <person name="Henrissat B."/>
            <person name="Grigoriev I.V."/>
            <person name="Spatafora J.W."/>
            <person name="Aime M.C."/>
        </authorList>
    </citation>
    <scope>NUCLEOTIDE SEQUENCE [LARGE SCALE GENOMIC DNA]</scope>
    <source>
        <strain evidence="1 2">SA 807</strain>
    </source>
</reference>
<organism evidence="1 2">
    <name type="scientific">Violaceomyces palustris</name>
    <dbReference type="NCBI Taxonomy" id="1673888"/>
    <lineage>
        <taxon>Eukaryota</taxon>
        <taxon>Fungi</taxon>
        <taxon>Dikarya</taxon>
        <taxon>Basidiomycota</taxon>
        <taxon>Ustilaginomycotina</taxon>
        <taxon>Ustilaginomycetes</taxon>
        <taxon>Violaceomycetales</taxon>
        <taxon>Violaceomycetaceae</taxon>
        <taxon>Violaceomyces</taxon>
    </lineage>
</organism>
<accession>A0ACD0NUP7</accession>
<dbReference type="EMBL" id="KZ820039">
    <property type="protein sequence ID" value="PWN49516.1"/>
    <property type="molecule type" value="Genomic_DNA"/>
</dbReference>
<sequence>MAIFTKDLPSRSVSASTASSDRSKADTTWIISSSTPLSQRFRRAIKQNDLYNAKRIADKAFQLQHQSLRSLNDDHQSSGDHSHHGVQAGDATPKAARRAALAQRPSSSHPFDVRNVLHPNSREKKAKHHSVHHSGKKAKEMIPTKDEDEDEDEPSLVIAIKHGADLELCQWLIEMGHEQRGASMDGAGNTVLHLCCLYERPDILYFYSTTSTAYVSVPAASLVDHKNLHDQRTPLHISCLKGNEDLTRQLMTMGADLDEVDCDGNTPLHYASSWGHLILVQVLIERGCTFAKKNNQGFTAADFSFTHSVKAALEAFGRAQFEGRKQSRRKNGVSGSSVGDADGSVRRKESRKQSFSREVALSLAQSSQGTALPQLSTPLSSASDSGFGARILPSSAFAKGLESEVWEDDDDDDEFEDDGLPERKSSSRIGRISDDASGYWDPESVSRGVR</sequence>
<dbReference type="Proteomes" id="UP000245626">
    <property type="component" value="Unassembled WGS sequence"/>
</dbReference>
<gene>
    <name evidence="1" type="ORF">IE53DRAFT_139811</name>
</gene>
<evidence type="ECO:0000313" key="1">
    <source>
        <dbReference type="EMBL" id="PWN49516.1"/>
    </source>
</evidence>